<evidence type="ECO:0000256" key="1">
    <source>
        <dbReference type="ARBA" id="ARBA00022679"/>
    </source>
</evidence>
<protein>
    <submittedName>
        <fullName evidence="4">Acyltransferase</fullName>
    </submittedName>
</protein>
<dbReference type="PANTHER" id="PTHR10434:SF66">
    <property type="entry name" value="PHOSPHOLIPID_GLYCEROL ACYLTRANSFERASE DOMAIN-CONTAINING PROTEIN"/>
    <property type="match status" value="1"/>
</dbReference>
<organism evidence="4 5">
    <name type="scientific">Paractinoplanes durhamensis</name>
    <dbReference type="NCBI Taxonomy" id="113563"/>
    <lineage>
        <taxon>Bacteria</taxon>
        <taxon>Bacillati</taxon>
        <taxon>Actinomycetota</taxon>
        <taxon>Actinomycetes</taxon>
        <taxon>Micromonosporales</taxon>
        <taxon>Micromonosporaceae</taxon>
        <taxon>Paractinoplanes</taxon>
    </lineage>
</organism>
<evidence type="ECO:0000313" key="5">
    <source>
        <dbReference type="Proteomes" id="UP000637628"/>
    </source>
</evidence>
<dbReference type="EMBL" id="BOML01000057">
    <property type="protein sequence ID" value="GIE05696.1"/>
    <property type="molecule type" value="Genomic_DNA"/>
</dbReference>
<evidence type="ECO:0000256" key="2">
    <source>
        <dbReference type="ARBA" id="ARBA00023315"/>
    </source>
</evidence>
<dbReference type="SUPFAM" id="SSF69593">
    <property type="entry name" value="Glycerol-3-phosphate (1)-acyltransferase"/>
    <property type="match status" value="1"/>
</dbReference>
<accession>A0ABQ3Z790</accession>
<keyword evidence="2 4" id="KW-0012">Acyltransferase</keyword>
<evidence type="ECO:0000259" key="3">
    <source>
        <dbReference type="SMART" id="SM00563"/>
    </source>
</evidence>
<dbReference type="InterPro" id="IPR006385">
    <property type="entry name" value="HAD_hydro_SerB1"/>
</dbReference>
<dbReference type="CDD" id="cd07989">
    <property type="entry name" value="LPLAT_AGPAT-like"/>
    <property type="match status" value="1"/>
</dbReference>
<proteinExistence type="predicted"/>
<dbReference type="Gene3D" id="1.20.1440.100">
    <property type="entry name" value="SG protein - dephosphorylation function"/>
    <property type="match status" value="1"/>
</dbReference>
<dbReference type="SUPFAM" id="SSF56784">
    <property type="entry name" value="HAD-like"/>
    <property type="match status" value="1"/>
</dbReference>
<keyword evidence="1" id="KW-0808">Transferase</keyword>
<dbReference type="InterPro" id="IPR023214">
    <property type="entry name" value="HAD_sf"/>
</dbReference>
<evidence type="ECO:0000313" key="4">
    <source>
        <dbReference type="EMBL" id="GIE05696.1"/>
    </source>
</evidence>
<gene>
    <name evidence="4" type="ORF">Adu01nite_70460</name>
</gene>
<keyword evidence="5" id="KW-1185">Reference proteome</keyword>
<dbReference type="InterPro" id="IPR002123">
    <property type="entry name" value="Plipid/glycerol_acylTrfase"/>
</dbReference>
<dbReference type="Pfam" id="PF01553">
    <property type="entry name" value="Acyltransferase"/>
    <property type="match status" value="1"/>
</dbReference>
<name>A0ABQ3Z790_9ACTN</name>
<dbReference type="Gene3D" id="3.40.50.1000">
    <property type="entry name" value="HAD superfamily/HAD-like"/>
    <property type="match status" value="1"/>
</dbReference>
<dbReference type="PANTHER" id="PTHR10434">
    <property type="entry name" value="1-ACYL-SN-GLYCEROL-3-PHOSPHATE ACYLTRANSFERASE"/>
    <property type="match status" value="1"/>
</dbReference>
<dbReference type="Pfam" id="PF12710">
    <property type="entry name" value="HAD"/>
    <property type="match status" value="1"/>
</dbReference>
<dbReference type="InterPro" id="IPR036412">
    <property type="entry name" value="HAD-like_sf"/>
</dbReference>
<feature type="domain" description="Phospholipid/glycerol acyltransferase" evidence="3">
    <location>
        <begin position="272"/>
        <end position="386"/>
    </location>
</feature>
<sequence length="441" mass="47168">MTATVRAGEAGPRIGAFFGFDGTLVRGRTTPGVRRDRTGNDDIGALRGRTMHAVTEAGEQQFVQRISGTMRPESRDLVRCHLSMGHTVVVASSATRAQIAPVARDLGVPHVVCTELEEEDGVLTGRSTTGVRCGTRKAEAVRAFARDHDVDLGRSYAYAGGPEDVAFLGSVGRPYALNPHPALRRAAGEFGWPELTLREPRSPNLRACLGTIGGLIGVNAGLATGFACGWLTGDHRLGVNVGVGLSADLGLALTGVTLNVTGEENLARARPAVFVANHQSTLDVLVLAALLRHDFTAVAKQEARLDPRMLVIEAVLDPVFIDRSDLNRAKASLDGAVRRLRDGVSILILPEGTRMPTPTLGRFKKGAFHIALQAQVPIVPIVLRNTGELAWRRSLFVNPGTVDVAVLDPSPTTGWAAEDLDSHIAEVRQRIADTLENWPGR</sequence>
<dbReference type="GO" id="GO:0016746">
    <property type="term" value="F:acyltransferase activity"/>
    <property type="evidence" value="ECO:0007669"/>
    <property type="project" value="UniProtKB-KW"/>
</dbReference>
<dbReference type="Proteomes" id="UP000637628">
    <property type="component" value="Unassembled WGS sequence"/>
</dbReference>
<reference evidence="4 5" key="1">
    <citation type="submission" date="2021-01" db="EMBL/GenBank/DDBJ databases">
        <title>Whole genome shotgun sequence of Actinoplanes durhamensis NBRC 14914.</title>
        <authorList>
            <person name="Komaki H."/>
            <person name="Tamura T."/>
        </authorList>
    </citation>
    <scope>NUCLEOTIDE SEQUENCE [LARGE SCALE GENOMIC DNA]</scope>
    <source>
        <strain evidence="4 5">NBRC 14914</strain>
    </source>
</reference>
<dbReference type="SMART" id="SM00563">
    <property type="entry name" value="PlsC"/>
    <property type="match status" value="1"/>
</dbReference>
<dbReference type="NCBIfam" id="TIGR01490">
    <property type="entry name" value="HAD-SF-IB-hyp1"/>
    <property type="match status" value="1"/>
</dbReference>
<comment type="caution">
    <text evidence="4">The sequence shown here is derived from an EMBL/GenBank/DDBJ whole genome shotgun (WGS) entry which is preliminary data.</text>
</comment>